<proteinExistence type="predicted"/>
<comment type="caution">
    <text evidence="1">The sequence shown here is derived from an EMBL/GenBank/DDBJ whole genome shotgun (WGS) entry which is preliminary data.</text>
</comment>
<dbReference type="AlphaFoldDB" id="C5T255"/>
<gene>
    <name evidence="1" type="ORF">AcdelDRAFT_0985</name>
</gene>
<dbReference type="Proteomes" id="UP000003856">
    <property type="component" value="Unassembled WGS sequence"/>
</dbReference>
<protein>
    <submittedName>
        <fullName evidence="1">Uncharacterized protein</fullName>
    </submittedName>
</protein>
<dbReference type="EMBL" id="ACQT01000016">
    <property type="protein sequence ID" value="EER61468.1"/>
    <property type="molecule type" value="Genomic_DNA"/>
</dbReference>
<sequence length="107" mass="12009">MQSRPPAEDYPDGAAFADSVKSIKANAGALRLRFQGVVGSAWQIQECSLDLPDWLADELLWLPEALEPDWLPDDPPPDWPLPESLLRSLRQVLNSSENFLKRSPRQA</sequence>
<organism evidence="1 2">
    <name type="scientific">Acidovorax delafieldii 2AN</name>
    <dbReference type="NCBI Taxonomy" id="573060"/>
    <lineage>
        <taxon>Bacteria</taxon>
        <taxon>Pseudomonadati</taxon>
        <taxon>Pseudomonadota</taxon>
        <taxon>Betaproteobacteria</taxon>
        <taxon>Burkholderiales</taxon>
        <taxon>Comamonadaceae</taxon>
        <taxon>Acidovorax</taxon>
    </lineage>
</organism>
<evidence type="ECO:0000313" key="1">
    <source>
        <dbReference type="EMBL" id="EER61468.1"/>
    </source>
</evidence>
<dbReference type="PATRIC" id="fig|573060.9.peg.4230"/>
<reference evidence="1 2" key="1">
    <citation type="submission" date="2009-05" db="EMBL/GenBank/DDBJ databases">
        <title>The draft genome of Acidovorax delafieldii 2AN.</title>
        <authorList>
            <consortium name="US DOE Joint Genome Institute (JGI-PGF)"/>
            <person name="Lucas S."/>
            <person name="Copeland A."/>
            <person name="Lapidus A."/>
            <person name="Glavina del Rio T."/>
            <person name="Tice H."/>
            <person name="Bruce D."/>
            <person name="Goodwin L."/>
            <person name="Pitluck S."/>
            <person name="Larimer F."/>
            <person name="Land M.L."/>
            <person name="Hauser L."/>
            <person name="Shelobolina E.S."/>
            <person name="Picardal F."/>
            <person name="Roden E."/>
            <person name="Emerson D."/>
        </authorList>
    </citation>
    <scope>NUCLEOTIDE SEQUENCE [LARGE SCALE GENOMIC DNA]</scope>
    <source>
        <strain evidence="1 2">2AN</strain>
    </source>
</reference>
<accession>C5T255</accession>
<keyword evidence="2" id="KW-1185">Reference proteome</keyword>
<evidence type="ECO:0000313" key="2">
    <source>
        <dbReference type="Proteomes" id="UP000003856"/>
    </source>
</evidence>
<name>C5T255_ACIDE</name>